<gene>
    <name evidence="2" type="primary">RvY_17745-1</name>
    <name evidence="2" type="synonym">RvY_17745.1</name>
    <name evidence="2" type="ORF">RvY_17745</name>
</gene>
<proteinExistence type="predicted"/>
<feature type="transmembrane region" description="Helical" evidence="1">
    <location>
        <begin position="20"/>
        <end position="37"/>
    </location>
</feature>
<sequence length="91" mass="10743">MFVSGVCSKPLWLNFFSPNSAWNYSIVLYFVAEFKVYKYKKTTKYPNDCLPLNTHPLDKFAKGIYNSRHDCRQTNVYQILQVQHSLFVVQI</sequence>
<dbReference type="EMBL" id="BDGG01000016">
    <property type="protein sequence ID" value="GAV07975.1"/>
    <property type="molecule type" value="Genomic_DNA"/>
</dbReference>
<keyword evidence="1" id="KW-1133">Transmembrane helix</keyword>
<keyword evidence="1" id="KW-0472">Membrane</keyword>
<comment type="caution">
    <text evidence="2">The sequence shown here is derived from an EMBL/GenBank/DDBJ whole genome shotgun (WGS) entry which is preliminary data.</text>
</comment>
<dbReference type="AlphaFoldDB" id="A0A1D1W394"/>
<dbReference type="Proteomes" id="UP000186922">
    <property type="component" value="Unassembled WGS sequence"/>
</dbReference>
<accession>A0A1D1W394</accession>
<evidence type="ECO:0000256" key="1">
    <source>
        <dbReference type="SAM" id="Phobius"/>
    </source>
</evidence>
<organism evidence="2 3">
    <name type="scientific">Ramazzottius varieornatus</name>
    <name type="common">Water bear</name>
    <name type="synonym">Tardigrade</name>
    <dbReference type="NCBI Taxonomy" id="947166"/>
    <lineage>
        <taxon>Eukaryota</taxon>
        <taxon>Metazoa</taxon>
        <taxon>Ecdysozoa</taxon>
        <taxon>Tardigrada</taxon>
        <taxon>Eutardigrada</taxon>
        <taxon>Parachela</taxon>
        <taxon>Hypsibioidea</taxon>
        <taxon>Ramazzottiidae</taxon>
        <taxon>Ramazzottius</taxon>
    </lineage>
</organism>
<name>A0A1D1W394_RAMVA</name>
<keyword evidence="1" id="KW-0812">Transmembrane</keyword>
<evidence type="ECO:0000313" key="3">
    <source>
        <dbReference type="Proteomes" id="UP000186922"/>
    </source>
</evidence>
<protein>
    <submittedName>
        <fullName evidence="2">Uncharacterized protein</fullName>
    </submittedName>
</protein>
<reference evidence="2 3" key="1">
    <citation type="journal article" date="2016" name="Nat. Commun.">
        <title>Extremotolerant tardigrade genome and improved radiotolerance of human cultured cells by tardigrade-unique protein.</title>
        <authorList>
            <person name="Hashimoto T."/>
            <person name="Horikawa D.D."/>
            <person name="Saito Y."/>
            <person name="Kuwahara H."/>
            <person name="Kozuka-Hata H."/>
            <person name="Shin-I T."/>
            <person name="Minakuchi Y."/>
            <person name="Ohishi K."/>
            <person name="Motoyama A."/>
            <person name="Aizu T."/>
            <person name="Enomoto A."/>
            <person name="Kondo K."/>
            <person name="Tanaka S."/>
            <person name="Hara Y."/>
            <person name="Koshikawa S."/>
            <person name="Sagara H."/>
            <person name="Miura T."/>
            <person name="Yokobori S."/>
            <person name="Miyagawa K."/>
            <person name="Suzuki Y."/>
            <person name="Kubo T."/>
            <person name="Oyama M."/>
            <person name="Kohara Y."/>
            <person name="Fujiyama A."/>
            <person name="Arakawa K."/>
            <person name="Katayama T."/>
            <person name="Toyoda A."/>
            <person name="Kunieda T."/>
        </authorList>
    </citation>
    <scope>NUCLEOTIDE SEQUENCE [LARGE SCALE GENOMIC DNA]</scope>
    <source>
        <strain evidence="2 3">YOKOZUNA-1</strain>
    </source>
</reference>
<keyword evidence="3" id="KW-1185">Reference proteome</keyword>
<evidence type="ECO:0000313" key="2">
    <source>
        <dbReference type="EMBL" id="GAV07975.1"/>
    </source>
</evidence>